<sequence length="141" mass="15906">MTHDTERTRQPAASLPDPLDHHTPRPRNPASTTDPRTPFTDSDGLPRTAGFEPRLLPAGARDKLSVRLQQAVNNFIDSPRHAVEEADATFDDVVGRLNGALGERQRALRANWQSQDTQAETEDLRVALREYREITERLLQM</sequence>
<organism evidence="2 3">
    <name type="scientific">Streptomyces hundungensis</name>
    <dbReference type="NCBI Taxonomy" id="1077946"/>
    <lineage>
        <taxon>Bacteria</taxon>
        <taxon>Bacillati</taxon>
        <taxon>Actinomycetota</taxon>
        <taxon>Actinomycetes</taxon>
        <taxon>Kitasatosporales</taxon>
        <taxon>Streptomycetaceae</taxon>
        <taxon>Streptomyces</taxon>
    </lineage>
</organism>
<dbReference type="EMBL" id="CP032698">
    <property type="protein sequence ID" value="AYG79114.1"/>
    <property type="molecule type" value="Genomic_DNA"/>
</dbReference>
<evidence type="ECO:0000256" key="1">
    <source>
        <dbReference type="SAM" id="MobiDB-lite"/>
    </source>
</evidence>
<keyword evidence="3" id="KW-1185">Reference proteome</keyword>
<dbReference type="RefSeq" id="WP_246033428.1">
    <property type="nucleotide sequence ID" value="NZ_CP032698.1"/>
</dbReference>
<accession>A0A387H6S5</accession>
<feature type="region of interest" description="Disordered" evidence="1">
    <location>
        <begin position="1"/>
        <end position="56"/>
    </location>
</feature>
<dbReference type="AlphaFoldDB" id="A0A387H6S5"/>
<protein>
    <submittedName>
        <fullName evidence="2">Uncharacterized protein</fullName>
    </submittedName>
</protein>
<gene>
    <name evidence="2" type="ORF">DWB77_01224</name>
</gene>
<name>A0A387H6S5_9ACTN</name>
<reference evidence="2 3" key="1">
    <citation type="submission" date="2018-10" db="EMBL/GenBank/DDBJ databases">
        <title>Relationship between Morphology and Antimicrobial Activity in Streptomyces.</title>
        <authorList>
            <person name="Kang H.J."/>
            <person name="Kim S.B."/>
        </authorList>
    </citation>
    <scope>NUCLEOTIDE SEQUENCE [LARGE SCALE GENOMIC DNA]</scope>
    <source>
        <strain evidence="2 3">BH38</strain>
    </source>
</reference>
<evidence type="ECO:0000313" key="2">
    <source>
        <dbReference type="EMBL" id="AYG79114.1"/>
    </source>
</evidence>
<dbReference type="KEGG" id="shun:DWB77_01224"/>
<proteinExistence type="predicted"/>
<evidence type="ECO:0000313" key="3">
    <source>
        <dbReference type="Proteomes" id="UP000271554"/>
    </source>
</evidence>
<dbReference type="Proteomes" id="UP000271554">
    <property type="component" value="Chromosome"/>
</dbReference>